<dbReference type="OrthoDB" id="190994at2759"/>
<organism evidence="4 5">
    <name type="scientific">Mytilus coruscus</name>
    <name type="common">Sea mussel</name>
    <dbReference type="NCBI Taxonomy" id="42192"/>
    <lineage>
        <taxon>Eukaryota</taxon>
        <taxon>Metazoa</taxon>
        <taxon>Spiralia</taxon>
        <taxon>Lophotrochozoa</taxon>
        <taxon>Mollusca</taxon>
        <taxon>Bivalvia</taxon>
        <taxon>Autobranchia</taxon>
        <taxon>Pteriomorphia</taxon>
        <taxon>Mytilida</taxon>
        <taxon>Mytiloidea</taxon>
        <taxon>Mytilidae</taxon>
        <taxon>Mytilinae</taxon>
        <taxon>Mytilus</taxon>
    </lineage>
</organism>
<evidence type="ECO:0000313" key="4">
    <source>
        <dbReference type="EMBL" id="CAC5417423.1"/>
    </source>
</evidence>
<feature type="domain" description="Band 7" evidence="3">
    <location>
        <begin position="40"/>
        <end position="226"/>
    </location>
</feature>
<feature type="coiled-coil region" evidence="1">
    <location>
        <begin position="160"/>
        <end position="233"/>
    </location>
</feature>
<keyword evidence="2" id="KW-0812">Transmembrane</keyword>
<keyword evidence="1" id="KW-0175">Coiled coil</keyword>
<evidence type="ECO:0000259" key="3">
    <source>
        <dbReference type="Pfam" id="PF01145"/>
    </source>
</evidence>
<keyword evidence="5" id="KW-1185">Reference proteome</keyword>
<evidence type="ECO:0000256" key="2">
    <source>
        <dbReference type="SAM" id="Phobius"/>
    </source>
</evidence>
<dbReference type="EMBL" id="CACVKT020008739">
    <property type="protein sequence ID" value="CAC5417423.1"/>
    <property type="molecule type" value="Genomic_DNA"/>
</dbReference>
<proteinExistence type="predicted"/>
<dbReference type="PANTHER" id="PTHR42911">
    <property type="entry name" value="MODULATOR OF FTSH PROTEASE HFLC"/>
    <property type="match status" value="1"/>
</dbReference>
<keyword evidence="2" id="KW-1133">Transmembrane helix</keyword>
<name>A0A6J8EBT9_MYTCO</name>
<protein>
    <recommendedName>
        <fullName evidence="3">Band 7 domain-containing protein</fullName>
    </recommendedName>
</protein>
<dbReference type="AlphaFoldDB" id="A0A6J8EBT9"/>
<accession>A0A6J8EBT9</accession>
<dbReference type="SUPFAM" id="SSF117892">
    <property type="entry name" value="Band 7/SPFH domain"/>
    <property type="match status" value="1"/>
</dbReference>
<sequence>MGENGSLGRIICFGVCGLVVAVAFIGIVLIAVSLKKLASEEIGVKYDTLKKKLYDTTDREGLHLGPPGYNFIIFPSVYKSITFDDLQCYNKDGIKITLDVTYQYKVRSANLKKIILDFRNQTGYIKVLEYAGRSALHEACSFFKTSQFQAERAIFQEKVREQIIKRYKELEADVTDLQVSNIARPSEYESAIRSKERAREDIQVANSERPRLLTEAQTKKREAETQAKIIVDKAESDARILANKAQTEAQAIIAQYEKEAESYKKIVDAMGLNFTIDGFISYLGVRVIADAKNSVYIGLDSPAKTVYP</sequence>
<evidence type="ECO:0000313" key="5">
    <source>
        <dbReference type="Proteomes" id="UP000507470"/>
    </source>
</evidence>
<reference evidence="4 5" key="1">
    <citation type="submission" date="2020-06" db="EMBL/GenBank/DDBJ databases">
        <authorList>
            <person name="Li R."/>
            <person name="Bekaert M."/>
        </authorList>
    </citation>
    <scope>NUCLEOTIDE SEQUENCE [LARGE SCALE GENOMIC DNA]</scope>
    <source>
        <strain evidence="5">wild</strain>
    </source>
</reference>
<keyword evidence="2" id="KW-0472">Membrane</keyword>
<dbReference type="InterPro" id="IPR001107">
    <property type="entry name" value="Band_7"/>
</dbReference>
<dbReference type="Proteomes" id="UP000507470">
    <property type="component" value="Unassembled WGS sequence"/>
</dbReference>
<dbReference type="Pfam" id="PF01145">
    <property type="entry name" value="Band_7"/>
    <property type="match status" value="1"/>
</dbReference>
<dbReference type="PANTHER" id="PTHR42911:SF2">
    <property type="entry name" value="PROHIBITIN FAMILY PROTEIN"/>
    <property type="match status" value="1"/>
</dbReference>
<dbReference type="Gene3D" id="3.30.479.30">
    <property type="entry name" value="Band 7 domain"/>
    <property type="match status" value="1"/>
</dbReference>
<gene>
    <name evidence="4" type="ORF">MCOR_49927</name>
</gene>
<dbReference type="InterPro" id="IPR036013">
    <property type="entry name" value="Band_7/SPFH_dom_sf"/>
</dbReference>
<evidence type="ECO:0000256" key="1">
    <source>
        <dbReference type="SAM" id="Coils"/>
    </source>
</evidence>
<feature type="transmembrane region" description="Helical" evidence="2">
    <location>
        <begin position="6"/>
        <end position="32"/>
    </location>
</feature>